<accession>A0A9N8VCD5</accession>
<feature type="region of interest" description="Disordered" evidence="1">
    <location>
        <begin position="27"/>
        <end position="50"/>
    </location>
</feature>
<evidence type="ECO:0000313" key="2">
    <source>
        <dbReference type="EMBL" id="CAG8442693.1"/>
    </source>
</evidence>
<dbReference type="AlphaFoldDB" id="A0A9N8VCD5"/>
<evidence type="ECO:0000313" key="3">
    <source>
        <dbReference type="Proteomes" id="UP000789508"/>
    </source>
</evidence>
<gene>
    <name evidence="2" type="ORF">ALEPTO_LOCUS442</name>
</gene>
<proteinExistence type="predicted"/>
<organism evidence="2 3">
    <name type="scientific">Ambispora leptoticha</name>
    <dbReference type="NCBI Taxonomy" id="144679"/>
    <lineage>
        <taxon>Eukaryota</taxon>
        <taxon>Fungi</taxon>
        <taxon>Fungi incertae sedis</taxon>
        <taxon>Mucoromycota</taxon>
        <taxon>Glomeromycotina</taxon>
        <taxon>Glomeromycetes</taxon>
        <taxon>Archaeosporales</taxon>
        <taxon>Ambisporaceae</taxon>
        <taxon>Ambispora</taxon>
    </lineage>
</organism>
<evidence type="ECO:0000256" key="1">
    <source>
        <dbReference type="SAM" id="MobiDB-lite"/>
    </source>
</evidence>
<sequence length="50" mass="5335">MLIRGSSAVPNRVLVLKVQQDHVAVPSSNIAAESDDNPLKIPTGAEQQCH</sequence>
<keyword evidence="3" id="KW-1185">Reference proteome</keyword>
<comment type="caution">
    <text evidence="2">The sequence shown here is derived from an EMBL/GenBank/DDBJ whole genome shotgun (WGS) entry which is preliminary data.</text>
</comment>
<dbReference type="Proteomes" id="UP000789508">
    <property type="component" value="Unassembled WGS sequence"/>
</dbReference>
<reference evidence="2" key="1">
    <citation type="submission" date="2021-06" db="EMBL/GenBank/DDBJ databases">
        <authorList>
            <person name="Kallberg Y."/>
            <person name="Tangrot J."/>
            <person name="Rosling A."/>
        </authorList>
    </citation>
    <scope>NUCLEOTIDE SEQUENCE</scope>
    <source>
        <strain evidence="2">FL130A</strain>
    </source>
</reference>
<protein>
    <submittedName>
        <fullName evidence="2">6536_t:CDS:1</fullName>
    </submittedName>
</protein>
<dbReference type="EMBL" id="CAJVPS010000026">
    <property type="protein sequence ID" value="CAG8442693.1"/>
    <property type="molecule type" value="Genomic_DNA"/>
</dbReference>
<name>A0A9N8VCD5_9GLOM</name>